<comment type="caution">
    <text evidence="1">The sequence shown here is derived from an EMBL/GenBank/DDBJ whole genome shotgun (WGS) entry which is preliminary data.</text>
</comment>
<evidence type="ECO:0000313" key="1">
    <source>
        <dbReference type="EMBL" id="CAF4586882.1"/>
    </source>
</evidence>
<proteinExistence type="predicted"/>
<evidence type="ECO:0000313" key="2">
    <source>
        <dbReference type="Proteomes" id="UP000663848"/>
    </source>
</evidence>
<dbReference type="AlphaFoldDB" id="A0A821AWJ1"/>
<name>A0A821AWJ1_9BILA</name>
<protein>
    <submittedName>
        <fullName evidence="1">Uncharacterized protein</fullName>
    </submittedName>
</protein>
<gene>
    <name evidence="1" type="ORF">QYT958_LOCUS10635</name>
</gene>
<accession>A0A821AWJ1</accession>
<reference evidence="1" key="1">
    <citation type="submission" date="2021-02" db="EMBL/GenBank/DDBJ databases">
        <authorList>
            <person name="Nowell W R."/>
        </authorList>
    </citation>
    <scope>NUCLEOTIDE SEQUENCE</scope>
</reference>
<dbReference type="EMBL" id="CAJOBR010001197">
    <property type="protein sequence ID" value="CAF4586882.1"/>
    <property type="molecule type" value="Genomic_DNA"/>
</dbReference>
<dbReference type="Proteomes" id="UP000663848">
    <property type="component" value="Unassembled WGS sequence"/>
</dbReference>
<organism evidence="1 2">
    <name type="scientific">Rotaria socialis</name>
    <dbReference type="NCBI Taxonomy" id="392032"/>
    <lineage>
        <taxon>Eukaryota</taxon>
        <taxon>Metazoa</taxon>
        <taxon>Spiralia</taxon>
        <taxon>Gnathifera</taxon>
        <taxon>Rotifera</taxon>
        <taxon>Eurotatoria</taxon>
        <taxon>Bdelloidea</taxon>
        <taxon>Philodinida</taxon>
        <taxon>Philodinidae</taxon>
        <taxon>Rotaria</taxon>
    </lineage>
</organism>
<sequence>MYYGEIRLYTEPNGAYTIVNGRIWTPNIYHQQQQIIAQQQLELTEQQTALGAQQQALLEEQRQAHDNEIIEMMIENMLDVIAE</sequence>